<feature type="transmembrane region" description="Helical" evidence="7">
    <location>
        <begin position="217"/>
        <end position="239"/>
    </location>
</feature>
<keyword evidence="5 7" id="KW-1133">Transmembrane helix</keyword>
<reference evidence="9 10" key="1">
    <citation type="submission" date="2018-04" db="EMBL/GenBank/DDBJ databases">
        <title>Genomic Encyclopedia of Type Strains, Phase III (KMG-III): the genomes of soil and plant-associated and newly described type strains.</title>
        <authorList>
            <person name="Whitman W."/>
        </authorList>
    </citation>
    <scope>NUCLEOTIDE SEQUENCE [LARGE SCALE GENOMIC DNA]</scope>
    <source>
        <strain evidence="9 10">JA192</strain>
    </source>
</reference>
<dbReference type="InterPro" id="IPR000515">
    <property type="entry name" value="MetI-like"/>
</dbReference>
<feature type="transmembrane region" description="Helical" evidence="7">
    <location>
        <begin position="92"/>
        <end position="113"/>
    </location>
</feature>
<evidence type="ECO:0000256" key="3">
    <source>
        <dbReference type="ARBA" id="ARBA00022475"/>
    </source>
</evidence>
<feature type="transmembrane region" description="Helical" evidence="7">
    <location>
        <begin position="276"/>
        <end position="299"/>
    </location>
</feature>
<accession>A0ABX5J6W0</accession>
<dbReference type="CDD" id="cd06261">
    <property type="entry name" value="TM_PBP2"/>
    <property type="match status" value="1"/>
</dbReference>
<dbReference type="PANTHER" id="PTHR43005">
    <property type="entry name" value="BLR7065 PROTEIN"/>
    <property type="match status" value="1"/>
</dbReference>
<sequence>MGDTGRAAMAEGPRRTFASQQNRFFWTLLSPVLVVLGVVTLLPTLYLFITSFTPLSLATPGTAWNFSAPFSNYKLLLTDERLHNSLWVQAKLSLATVVLQLLLGLVIAILLNMRTPLMNALRTSFLIPMVLPPIVVAIIWKVLYSPDISPAWWLFDWLGWQVVSPITDANWALAAIIVADTWEWFPFTMLILLAALSQMPEEQREAARIDGATSWQVTLYITLPYLKGTLLVAGLFRLIDSIKTFPLIYILTDGGPGTVTEVSNYYIFSQSFNYSYIGYSSAVTMVLVLIVLVLSWAVIRTVSGKGHDHG</sequence>
<dbReference type="PANTHER" id="PTHR43005:SF1">
    <property type="entry name" value="SPERMIDINE_PUTRESCINE TRANSPORT SYSTEM PERMEASE PROTEIN"/>
    <property type="match status" value="1"/>
</dbReference>
<evidence type="ECO:0000313" key="10">
    <source>
        <dbReference type="Proteomes" id="UP000240800"/>
    </source>
</evidence>
<name>A0ABX5J6W0_9RHOB</name>
<proteinExistence type="inferred from homology"/>
<dbReference type="InterPro" id="IPR035906">
    <property type="entry name" value="MetI-like_sf"/>
</dbReference>
<protein>
    <submittedName>
        <fullName evidence="9">Multiple sugar transport system permease protein</fullName>
    </submittedName>
</protein>
<dbReference type="RefSeq" id="WP_211310872.1">
    <property type="nucleotide sequence ID" value="NZ_PZZW01000007.1"/>
</dbReference>
<feature type="transmembrane region" description="Helical" evidence="7">
    <location>
        <begin position="171"/>
        <end position="196"/>
    </location>
</feature>
<organism evidence="9 10">
    <name type="scientific">Cereibacter johrii</name>
    <dbReference type="NCBI Taxonomy" id="445629"/>
    <lineage>
        <taxon>Bacteria</taxon>
        <taxon>Pseudomonadati</taxon>
        <taxon>Pseudomonadota</taxon>
        <taxon>Alphaproteobacteria</taxon>
        <taxon>Rhodobacterales</taxon>
        <taxon>Paracoccaceae</taxon>
        <taxon>Cereibacter</taxon>
    </lineage>
</organism>
<evidence type="ECO:0000259" key="8">
    <source>
        <dbReference type="PROSITE" id="PS50928"/>
    </source>
</evidence>
<feature type="transmembrane region" description="Helical" evidence="7">
    <location>
        <begin position="125"/>
        <end position="144"/>
    </location>
</feature>
<keyword evidence="3" id="KW-1003">Cell membrane</keyword>
<dbReference type="Gene3D" id="1.10.3720.10">
    <property type="entry name" value="MetI-like"/>
    <property type="match status" value="1"/>
</dbReference>
<dbReference type="PROSITE" id="PS50928">
    <property type="entry name" value="ABC_TM1"/>
    <property type="match status" value="1"/>
</dbReference>
<gene>
    <name evidence="9" type="ORF">C8J29_10762</name>
</gene>
<keyword evidence="2 7" id="KW-0813">Transport</keyword>
<comment type="caution">
    <text evidence="9">The sequence shown here is derived from an EMBL/GenBank/DDBJ whole genome shotgun (WGS) entry which is preliminary data.</text>
</comment>
<evidence type="ECO:0000256" key="1">
    <source>
        <dbReference type="ARBA" id="ARBA00004651"/>
    </source>
</evidence>
<evidence type="ECO:0000313" key="9">
    <source>
        <dbReference type="EMBL" id="PTM76786.1"/>
    </source>
</evidence>
<keyword evidence="10" id="KW-1185">Reference proteome</keyword>
<evidence type="ECO:0000256" key="4">
    <source>
        <dbReference type="ARBA" id="ARBA00022692"/>
    </source>
</evidence>
<evidence type="ECO:0000256" key="6">
    <source>
        <dbReference type="ARBA" id="ARBA00023136"/>
    </source>
</evidence>
<feature type="domain" description="ABC transmembrane type-1" evidence="8">
    <location>
        <begin position="86"/>
        <end position="298"/>
    </location>
</feature>
<evidence type="ECO:0000256" key="7">
    <source>
        <dbReference type="RuleBase" id="RU363032"/>
    </source>
</evidence>
<evidence type="ECO:0000256" key="5">
    <source>
        <dbReference type="ARBA" id="ARBA00022989"/>
    </source>
</evidence>
<keyword evidence="4 7" id="KW-0812">Transmembrane</keyword>
<evidence type="ECO:0000256" key="2">
    <source>
        <dbReference type="ARBA" id="ARBA00022448"/>
    </source>
</evidence>
<dbReference type="EMBL" id="PZZW01000007">
    <property type="protein sequence ID" value="PTM76786.1"/>
    <property type="molecule type" value="Genomic_DNA"/>
</dbReference>
<dbReference type="Pfam" id="PF00528">
    <property type="entry name" value="BPD_transp_1"/>
    <property type="match status" value="1"/>
</dbReference>
<dbReference type="Proteomes" id="UP000240800">
    <property type="component" value="Unassembled WGS sequence"/>
</dbReference>
<comment type="similarity">
    <text evidence="7">Belongs to the binding-protein-dependent transport system permease family.</text>
</comment>
<comment type="subcellular location">
    <subcellularLocation>
        <location evidence="1 7">Cell membrane</location>
        <topology evidence="1 7">Multi-pass membrane protein</topology>
    </subcellularLocation>
</comment>
<feature type="transmembrane region" description="Helical" evidence="7">
    <location>
        <begin position="24"/>
        <end position="49"/>
    </location>
</feature>
<keyword evidence="6 7" id="KW-0472">Membrane</keyword>
<dbReference type="SUPFAM" id="SSF161098">
    <property type="entry name" value="MetI-like"/>
    <property type="match status" value="1"/>
</dbReference>
<keyword evidence="9" id="KW-0762">Sugar transport</keyword>